<dbReference type="GO" id="GO:0015074">
    <property type="term" value="P:DNA integration"/>
    <property type="evidence" value="ECO:0007669"/>
    <property type="project" value="InterPro"/>
</dbReference>
<dbReference type="PANTHER" id="PTHR30349">
    <property type="entry name" value="PHAGE INTEGRASE-RELATED"/>
    <property type="match status" value="1"/>
</dbReference>
<dbReference type="InterPro" id="IPR050090">
    <property type="entry name" value="Tyrosine_recombinase_XerCD"/>
</dbReference>
<keyword evidence="2" id="KW-0233">DNA recombination</keyword>
<gene>
    <name evidence="4" type="ORF">CARN2_0164</name>
</gene>
<comment type="caution">
    <text evidence="4">The sequence shown here is derived from an EMBL/GenBank/DDBJ whole genome shotgun (WGS) entry which is preliminary data.</text>
</comment>
<dbReference type="Pfam" id="PF00589">
    <property type="entry name" value="Phage_integrase"/>
    <property type="match status" value="1"/>
</dbReference>
<protein>
    <submittedName>
        <fullName evidence="4">Putative integrase</fullName>
    </submittedName>
</protein>
<dbReference type="InterPro" id="IPR011010">
    <property type="entry name" value="DNA_brk_join_enz"/>
</dbReference>
<dbReference type="CDD" id="cd00796">
    <property type="entry name" value="INT_Rci_Hp1_C"/>
    <property type="match status" value="1"/>
</dbReference>
<evidence type="ECO:0000256" key="1">
    <source>
        <dbReference type="ARBA" id="ARBA00023125"/>
    </source>
</evidence>
<dbReference type="PROSITE" id="PS51898">
    <property type="entry name" value="TYR_RECOMBINASE"/>
    <property type="match status" value="1"/>
</dbReference>
<dbReference type="PANTHER" id="PTHR30349:SF41">
    <property type="entry name" value="INTEGRASE_RECOMBINASE PROTEIN MJ0367-RELATED"/>
    <property type="match status" value="1"/>
</dbReference>
<dbReference type="SUPFAM" id="SSF56349">
    <property type="entry name" value="DNA breaking-rejoining enzymes"/>
    <property type="match status" value="1"/>
</dbReference>
<accession>E6PVN3</accession>
<name>E6PVN3_9ZZZZ</name>
<reference evidence="4" key="1">
    <citation type="submission" date="2009-10" db="EMBL/GenBank/DDBJ databases">
        <title>Diversity of trophic interactions inside an arsenic-rich microbial ecosystem.</title>
        <authorList>
            <person name="Bertin P.N."/>
            <person name="Heinrich-Salmeron A."/>
            <person name="Pelletier E."/>
            <person name="Goulhen-Chollet F."/>
            <person name="Arsene-Ploetze F."/>
            <person name="Gallien S."/>
            <person name="Calteau A."/>
            <person name="Vallenet D."/>
            <person name="Casiot C."/>
            <person name="Chane-Woon-Ming B."/>
            <person name="Giloteaux L."/>
            <person name="Barakat M."/>
            <person name="Bonnefoy V."/>
            <person name="Bruneel O."/>
            <person name="Chandler M."/>
            <person name="Cleiss J."/>
            <person name="Duran R."/>
            <person name="Elbaz-Poulichet F."/>
            <person name="Fonknechten N."/>
            <person name="Lauga B."/>
            <person name="Mornico D."/>
            <person name="Ortet P."/>
            <person name="Schaeffer C."/>
            <person name="Siguier P."/>
            <person name="Alexander Thil Smith A."/>
            <person name="Van Dorsselaer A."/>
            <person name="Weissenbach J."/>
            <person name="Medigue C."/>
            <person name="Le Paslier D."/>
        </authorList>
    </citation>
    <scope>NUCLEOTIDE SEQUENCE</scope>
</reference>
<dbReference type="Gene3D" id="1.10.443.10">
    <property type="entry name" value="Intergrase catalytic core"/>
    <property type="match status" value="1"/>
</dbReference>
<sequence>MATLENRSRFRVTVRNREDLTREFPFNAPARVASHMAELRAQGFKPAVTQLEDTILVRVRQKGRAPQTFTLPSVETAEKLIRKIEEERGRGLYVDYARSHKVTVAQLMVRYLKEKVPKLKSADMLTYKLEAMLMDSGSHGKALVEEFKDWQKAHGRRVHPGSFQMRTTYGSLEWLHKPLPEVTTDDLNDFIEERLQDSEPATVDREVDIFNALFTFILDVWKYPLADSPIRGVQRPRYRNERNRRLADGEEERIFAGARAWDLERAVDATVEQLLASHPEVPEQYRSLSQKKRIEARLRKELRPVAQAQAQPGAMMQAFVAFQLMTAARRGETLGLTWAHVDLVKQTAFLPETKNGLARTLPLRAELVAMLDALPRHDERVFPMSVDKVRDAWAYILNHAHIEGLHIHDLRHEGISRVADTGQFNLVDLQAFSGHRDLRMLTRYAHLCASKMALRLDAAFATEGAHYTHKGRERLAEKANVMSAPI</sequence>
<evidence type="ECO:0000313" key="4">
    <source>
        <dbReference type="EMBL" id="CBH98990.1"/>
    </source>
</evidence>
<dbReference type="EMBL" id="CABM01000065">
    <property type="protein sequence ID" value="CBH98990.1"/>
    <property type="molecule type" value="Genomic_DNA"/>
</dbReference>
<feature type="domain" description="Tyr recombinase" evidence="3">
    <location>
        <begin position="289"/>
        <end position="461"/>
    </location>
</feature>
<dbReference type="InterPro" id="IPR002104">
    <property type="entry name" value="Integrase_catalytic"/>
</dbReference>
<dbReference type="AlphaFoldDB" id="E6PVN3"/>
<dbReference type="GO" id="GO:0003677">
    <property type="term" value="F:DNA binding"/>
    <property type="evidence" value="ECO:0007669"/>
    <property type="project" value="UniProtKB-KW"/>
</dbReference>
<keyword evidence="1" id="KW-0238">DNA-binding</keyword>
<dbReference type="GO" id="GO:0006310">
    <property type="term" value="P:DNA recombination"/>
    <property type="evidence" value="ECO:0007669"/>
    <property type="project" value="UniProtKB-KW"/>
</dbReference>
<organism evidence="4">
    <name type="scientific">mine drainage metagenome</name>
    <dbReference type="NCBI Taxonomy" id="410659"/>
    <lineage>
        <taxon>unclassified sequences</taxon>
        <taxon>metagenomes</taxon>
        <taxon>ecological metagenomes</taxon>
    </lineage>
</organism>
<proteinExistence type="predicted"/>
<dbReference type="InterPro" id="IPR013762">
    <property type="entry name" value="Integrase-like_cat_sf"/>
</dbReference>
<evidence type="ECO:0000256" key="2">
    <source>
        <dbReference type="ARBA" id="ARBA00023172"/>
    </source>
</evidence>
<evidence type="ECO:0000259" key="3">
    <source>
        <dbReference type="PROSITE" id="PS51898"/>
    </source>
</evidence>